<comment type="caution">
    <text evidence="2">The sequence shown here is derived from an EMBL/GenBank/DDBJ whole genome shotgun (WGS) entry which is preliminary data.</text>
</comment>
<name>A0AAW5UB39_9BACT</name>
<protein>
    <submittedName>
        <fullName evidence="2">DUF6057 family protein</fullName>
    </submittedName>
</protein>
<keyword evidence="1" id="KW-0812">Transmembrane</keyword>
<evidence type="ECO:0000313" key="3">
    <source>
        <dbReference type="Proteomes" id="UP001209417"/>
    </source>
</evidence>
<proteinExistence type="predicted"/>
<feature type="transmembrane region" description="Helical" evidence="1">
    <location>
        <begin position="169"/>
        <end position="193"/>
    </location>
</feature>
<dbReference type="Pfam" id="PF19529">
    <property type="entry name" value="DUF6057"/>
    <property type="match status" value="1"/>
</dbReference>
<dbReference type="RefSeq" id="WP_264953151.1">
    <property type="nucleotide sequence ID" value="NZ_JAPDVE010000026.1"/>
</dbReference>
<accession>A0AAW5UB39</accession>
<feature type="transmembrane region" description="Helical" evidence="1">
    <location>
        <begin position="12"/>
        <end position="34"/>
    </location>
</feature>
<evidence type="ECO:0000313" key="2">
    <source>
        <dbReference type="EMBL" id="MCW4132740.1"/>
    </source>
</evidence>
<keyword evidence="1" id="KW-0472">Membrane</keyword>
<organism evidence="2 3">
    <name type="scientific">Segatella copri</name>
    <dbReference type="NCBI Taxonomy" id="165179"/>
    <lineage>
        <taxon>Bacteria</taxon>
        <taxon>Pseudomonadati</taxon>
        <taxon>Bacteroidota</taxon>
        <taxon>Bacteroidia</taxon>
        <taxon>Bacteroidales</taxon>
        <taxon>Prevotellaceae</taxon>
        <taxon>Segatella</taxon>
    </lineage>
</organism>
<reference evidence="2" key="1">
    <citation type="submission" date="2022-11" db="EMBL/GenBank/DDBJ databases">
        <title>Genomic repertoires linked with pathogenic potency of arthritogenic Prevotella copri isolated from the gut of rheumatoid arthritis patients.</title>
        <authorList>
            <person name="Nii T."/>
            <person name="Maeda Y."/>
            <person name="Motooka D."/>
            <person name="Naito M."/>
            <person name="Matsumoto Y."/>
            <person name="Ogawa T."/>
            <person name="Oguro-Igashira E."/>
            <person name="Kishikawa T."/>
            <person name="Yamashita M."/>
            <person name="Koizumi S."/>
            <person name="Kurakawa T."/>
            <person name="Okumura R."/>
            <person name="Kayama H."/>
            <person name="Murakami M."/>
            <person name="Sakaguchi T."/>
            <person name="Das B."/>
            <person name="Nakamura S."/>
            <person name="Okada Y."/>
            <person name="Kumanogoh A."/>
            <person name="Takeda K."/>
        </authorList>
    </citation>
    <scope>NUCLEOTIDE SEQUENCE</scope>
    <source>
        <strain evidence="2">H019-1</strain>
    </source>
</reference>
<feature type="transmembrane region" description="Helical" evidence="1">
    <location>
        <begin position="66"/>
        <end position="89"/>
    </location>
</feature>
<evidence type="ECO:0000256" key="1">
    <source>
        <dbReference type="SAM" id="Phobius"/>
    </source>
</evidence>
<dbReference type="Proteomes" id="UP001209417">
    <property type="component" value="Unassembled WGS sequence"/>
</dbReference>
<gene>
    <name evidence="2" type="ORF">ONT19_14370</name>
</gene>
<dbReference type="EMBL" id="JAPDVG010000001">
    <property type="protein sequence ID" value="MCW4132740.1"/>
    <property type="molecule type" value="Genomic_DNA"/>
</dbReference>
<dbReference type="InterPro" id="IPR045692">
    <property type="entry name" value="DUF6057"/>
</dbReference>
<keyword evidence="1" id="KW-1133">Transmembrane helix</keyword>
<feature type="transmembrane region" description="Helical" evidence="1">
    <location>
        <begin position="199"/>
        <end position="221"/>
    </location>
</feature>
<dbReference type="AlphaFoldDB" id="A0AAW5UB39"/>
<sequence>MMKRLMINSKLMIWLGICIVFVCICHSAATYHFYYLEQWNTFYWDADAVCQTLAKPGGVAIVLADFLMQFFCYGAGPVVYGILMTLVAYAQSLWVKEGARYLGCITAVAMLMTLVSNMSCLLAGSVCLVMIMFLVAVVLRCRLWLKVVAVAMIALVVRRNCLVREGSVLNFMAYLPWLMAVVVGVLQLCYVYLQKQLGKYGLMAQCVVVLGAVVVLFVSSYQAQDEYMKKIYYYVRHQQWDEIINRSNSRGAKGNVTFQLCRNMALAEKGELGEKLLMFDQQGMNSIMASDFKTLQMSMLMMDVYYAMGYVNMSQLCAFESQEYMDNKSPYLWQRLVDTNIENGAYAVAEKYIKLLERTLAYRDWAKERRRFLYNDKAVRADKVLGMKRKCIFSDDKLIGNGGFDNDLASIVKACPEHRATLEYLGAMYIVANQRSKFLALMKQYMGTKAMPHIPASFAKAMEVFCKNPE</sequence>